<dbReference type="Proteomes" id="UP000027265">
    <property type="component" value="Unassembled WGS sequence"/>
</dbReference>
<name>A0A067PQK4_9AGAM</name>
<reference evidence="3" key="1">
    <citation type="journal article" date="2014" name="Proc. Natl. Acad. Sci. U.S.A.">
        <title>Extensive sampling of basidiomycete genomes demonstrates inadequacy of the white-rot/brown-rot paradigm for wood decay fungi.</title>
        <authorList>
            <person name="Riley R."/>
            <person name="Salamov A.A."/>
            <person name="Brown D.W."/>
            <person name="Nagy L.G."/>
            <person name="Floudas D."/>
            <person name="Held B.W."/>
            <person name="Levasseur A."/>
            <person name="Lombard V."/>
            <person name="Morin E."/>
            <person name="Otillar R."/>
            <person name="Lindquist E.A."/>
            <person name="Sun H."/>
            <person name="LaButti K.M."/>
            <person name="Schmutz J."/>
            <person name="Jabbour D."/>
            <person name="Luo H."/>
            <person name="Baker S.E."/>
            <person name="Pisabarro A.G."/>
            <person name="Walton J.D."/>
            <person name="Blanchette R.A."/>
            <person name="Henrissat B."/>
            <person name="Martin F."/>
            <person name="Cullen D."/>
            <person name="Hibbett D.S."/>
            <person name="Grigoriev I.V."/>
        </authorList>
    </citation>
    <scope>NUCLEOTIDE SEQUENCE [LARGE SCALE GENOMIC DNA]</scope>
    <source>
        <strain evidence="3">MUCL 33604</strain>
    </source>
</reference>
<proteinExistence type="predicted"/>
<accession>A0A067PQK4</accession>
<dbReference type="InParanoid" id="A0A067PQK4"/>
<evidence type="ECO:0000313" key="3">
    <source>
        <dbReference type="Proteomes" id="UP000027265"/>
    </source>
</evidence>
<dbReference type="EMBL" id="KL197723">
    <property type="protein sequence ID" value="KDQ56095.1"/>
    <property type="molecule type" value="Genomic_DNA"/>
</dbReference>
<evidence type="ECO:0000256" key="1">
    <source>
        <dbReference type="SAM" id="MobiDB-lite"/>
    </source>
</evidence>
<gene>
    <name evidence="2" type="ORF">JAAARDRAFT_36880</name>
</gene>
<feature type="compositionally biased region" description="Polar residues" evidence="1">
    <location>
        <begin position="11"/>
        <end position="34"/>
    </location>
</feature>
<organism evidence="2 3">
    <name type="scientific">Jaapia argillacea MUCL 33604</name>
    <dbReference type="NCBI Taxonomy" id="933084"/>
    <lineage>
        <taxon>Eukaryota</taxon>
        <taxon>Fungi</taxon>
        <taxon>Dikarya</taxon>
        <taxon>Basidiomycota</taxon>
        <taxon>Agaricomycotina</taxon>
        <taxon>Agaricomycetes</taxon>
        <taxon>Agaricomycetidae</taxon>
        <taxon>Jaapiales</taxon>
        <taxon>Jaapiaceae</taxon>
        <taxon>Jaapia</taxon>
    </lineage>
</organism>
<feature type="compositionally biased region" description="Low complexity" evidence="1">
    <location>
        <begin position="45"/>
        <end position="54"/>
    </location>
</feature>
<sequence>MKRKCNGFTCIPTNRPNSIQKPITHATSPTSMSTPIEPGKRHTTRSSSTPTRTPQSKIARPFV</sequence>
<keyword evidence="3" id="KW-1185">Reference proteome</keyword>
<feature type="region of interest" description="Disordered" evidence="1">
    <location>
        <begin position="1"/>
        <end position="63"/>
    </location>
</feature>
<dbReference type="AlphaFoldDB" id="A0A067PQK4"/>
<evidence type="ECO:0000313" key="2">
    <source>
        <dbReference type="EMBL" id="KDQ56095.1"/>
    </source>
</evidence>
<protein>
    <submittedName>
        <fullName evidence="2">Uncharacterized protein</fullName>
    </submittedName>
</protein>
<dbReference type="HOGENOM" id="CLU_2886110_0_0_1"/>